<keyword evidence="2" id="KW-0472">Membrane</keyword>
<evidence type="ECO:0000313" key="5">
    <source>
        <dbReference type="Proteomes" id="UP000191124"/>
    </source>
</evidence>
<feature type="region of interest" description="Disordered" evidence="1">
    <location>
        <begin position="43"/>
        <end position="70"/>
    </location>
</feature>
<name>A0A1S9UJ47_BACCE</name>
<reference evidence="4 5" key="1">
    <citation type="submission" date="2017-01" db="EMBL/GenBank/DDBJ databases">
        <title>Bacillus cereus isolates.</title>
        <authorList>
            <person name="Beno S.M."/>
        </authorList>
    </citation>
    <scope>NUCLEOTIDE SEQUENCE [LARGE SCALE GENOMIC DNA]</scope>
    <source>
        <strain evidence="4 5">FSL M7-1219</strain>
    </source>
</reference>
<evidence type="ECO:0000313" key="4">
    <source>
        <dbReference type="EMBL" id="OOR22144.1"/>
    </source>
</evidence>
<dbReference type="SUPFAM" id="SSF52266">
    <property type="entry name" value="SGNH hydrolase"/>
    <property type="match status" value="1"/>
</dbReference>
<proteinExistence type="predicted"/>
<dbReference type="Proteomes" id="UP000191124">
    <property type="component" value="Unassembled WGS sequence"/>
</dbReference>
<dbReference type="Gene3D" id="3.40.50.1110">
    <property type="entry name" value="SGNH hydrolase"/>
    <property type="match status" value="1"/>
</dbReference>
<dbReference type="InterPro" id="IPR036514">
    <property type="entry name" value="SGNH_hydro_sf"/>
</dbReference>
<keyword evidence="2" id="KW-1133">Transmembrane helix</keyword>
<evidence type="ECO:0000256" key="2">
    <source>
        <dbReference type="SAM" id="Phobius"/>
    </source>
</evidence>
<gene>
    <name evidence="4" type="ORF">BW892_20305</name>
</gene>
<dbReference type="CDD" id="cd01828">
    <property type="entry name" value="sialate_O-acetylesterase_like2"/>
    <property type="match status" value="1"/>
</dbReference>
<dbReference type="Pfam" id="PF13472">
    <property type="entry name" value="Lipase_GDSL_2"/>
    <property type="match status" value="1"/>
</dbReference>
<dbReference type="InterPro" id="IPR013830">
    <property type="entry name" value="SGNH_hydro"/>
</dbReference>
<dbReference type="AlphaFoldDB" id="A0A1S9UJ47"/>
<dbReference type="GO" id="GO:0004622">
    <property type="term" value="F:phosphatidylcholine lysophospholipase activity"/>
    <property type="evidence" value="ECO:0007669"/>
    <property type="project" value="TreeGrafter"/>
</dbReference>
<dbReference type="PANTHER" id="PTHR30383">
    <property type="entry name" value="THIOESTERASE 1/PROTEASE 1/LYSOPHOSPHOLIPASE L1"/>
    <property type="match status" value="1"/>
</dbReference>
<keyword evidence="2" id="KW-0812">Transmembrane</keyword>
<feature type="transmembrane region" description="Helical" evidence="2">
    <location>
        <begin position="6"/>
        <end position="26"/>
    </location>
</feature>
<dbReference type="PANTHER" id="PTHR30383:SF5">
    <property type="entry name" value="SGNH HYDROLASE-TYPE ESTERASE DOMAIN-CONTAINING PROTEIN"/>
    <property type="match status" value="1"/>
</dbReference>
<comment type="caution">
    <text evidence="4">The sequence shown here is derived from an EMBL/GenBank/DDBJ whole genome shotgun (WGS) entry which is preliminary data.</text>
</comment>
<evidence type="ECO:0000256" key="1">
    <source>
        <dbReference type="SAM" id="MobiDB-lite"/>
    </source>
</evidence>
<dbReference type="RefSeq" id="WP_078181379.1">
    <property type="nucleotide sequence ID" value="NZ_MUAL01000048.1"/>
</dbReference>
<evidence type="ECO:0000259" key="3">
    <source>
        <dbReference type="Pfam" id="PF13472"/>
    </source>
</evidence>
<accession>A0A1S9UJ47</accession>
<organism evidence="4 5">
    <name type="scientific">Bacillus cereus</name>
    <dbReference type="NCBI Taxonomy" id="1396"/>
    <lineage>
        <taxon>Bacteria</taxon>
        <taxon>Bacillati</taxon>
        <taxon>Bacillota</taxon>
        <taxon>Bacilli</taxon>
        <taxon>Bacillales</taxon>
        <taxon>Bacillaceae</taxon>
        <taxon>Bacillus</taxon>
        <taxon>Bacillus cereus group</taxon>
    </lineage>
</organism>
<feature type="compositionally biased region" description="Polar residues" evidence="1">
    <location>
        <begin position="52"/>
        <end position="65"/>
    </location>
</feature>
<sequence>MNLKKIAIVSVVLNVAFLIVGGYFFYSNMNHYSGTNKEVSVANDNKEKTAETKSNNSSTESIPTETNKDKKYGVSPQYKVRSTLINSDNKSESGVLFLGDSLTDFNEWDEAFPGIKTYNRGISGDTTVGVIHRLNQVISLKPSKIFLMIGVNDLAAKTPKENVLKNYKNILEQLTVKLPNTKIFIESMLPVKPVSKSTNLNNSDINWLNKELEKLAKENNYTFIDLHSLFTDEEGELKKEWTVDGVHVNGEGYKIWENKIKNYVYQ</sequence>
<feature type="domain" description="SGNH hydrolase-type esterase" evidence="3">
    <location>
        <begin position="97"/>
        <end position="255"/>
    </location>
</feature>
<protein>
    <submittedName>
        <fullName evidence="4">Platelet activating factor</fullName>
    </submittedName>
</protein>
<dbReference type="InterPro" id="IPR051532">
    <property type="entry name" value="Ester_Hydrolysis_Enzymes"/>
</dbReference>
<dbReference type="EMBL" id="MUAL01000048">
    <property type="protein sequence ID" value="OOR22144.1"/>
    <property type="molecule type" value="Genomic_DNA"/>
</dbReference>